<dbReference type="PANTHER" id="PTHR34980">
    <property type="entry name" value="INNER MEMBRANE PROTEIN-RELATED-RELATED"/>
    <property type="match status" value="1"/>
</dbReference>
<evidence type="ECO:0000313" key="3">
    <source>
        <dbReference type="EMBL" id="OQR25290.1"/>
    </source>
</evidence>
<keyword evidence="2" id="KW-0472">Membrane</keyword>
<feature type="region of interest" description="Disordered" evidence="1">
    <location>
        <begin position="152"/>
        <end position="173"/>
    </location>
</feature>
<dbReference type="PANTHER" id="PTHR34980:SF2">
    <property type="entry name" value="INNER MEMBRANE PROTEIN YHAH-RELATED"/>
    <property type="match status" value="1"/>
</dbReference>
<name>A0A1V9TT73_9LACO</name>
<keyword evidence="2" id="KW-0812">Transmembrane</keyword>
<evidence type="ECO:0000256" key="2">
    <source>
        <dbReference type="SAM" id="Phobius"/>
    </source>
</evidence>
<accession>A0A1V9TT73</accession>
<dbReference type="AlphaFoldDB" id="A0A1V9TT73"/>
<dbReference type="InterPro" id="IPR008523">
    <property type="entry name" value="DUF805"/>
</dbReference>
<proteinExistence type="predicted"/>
<evidence type="ECO:0000313" key="4">
    <source>
        <dbReference type="Proteomes" id="UP000192353"/>
    </source>
</evidence>
<evidence type="ECO:0000256" key="1">
    <source>
        <dbReference type="SAM" id="MobiDB-lite"/>
    </source>
</evidence>
<reference evidence="3 4" key="1">
    <citation type="submission" date="2017-03" db="EMBL/GenBank/DDBJ databases">
        <title>Phylogenomics and comparative genomics of Lactobacillus salivarius, a mammalian gut commensal.</title>
        <authorList>
            <person name="Harris H.M."/>
        </authorList>
    </citation>
    <scope>NUCLEOTIDE SEQUENCE [LARGE SCALE GENOMIC DNA]</scope>
    <source>
        <strain evidence="3 4">AH4231</strain>
    </source>
</reference>
<keyword evidence="2" id="KW-1133">Transmembrane helix</keyword>
<sequence length="173" mass="19950">MMIKSDNITPLANFWGNMLDFYGKMGRHDFWSAAVVMAALNIVILTICLLINFIPLWWLYDVAFFIATLSASVRRLHDTNRSGAYVLLNLIPLIGQVILLIMLLQKGETSSYVEPWWDGLFAMAMIILVIGAIYVGGVTYSYYQEEQERQEYQDDFDRTIDDLDDDSYDTDDY</sequence>
<protein>
    <submittedName>
        <fullName evidence="3">DUF805 domain-containing protein</fullName>
    </submittedName>
</protein>
<feature type="transmembrane region" description="Helical" evidence="2">
    <location>
        <begin position="116"/>
        <end position="143"/>
    </location>
</feature>
<dbReference type="RefSeq" id="WP_003701778.1">
    <property type="nucleotide sequence ID" value="NZ_JUQA01000092.1"/>
</dbReference>
<dbReference type="EMBL" id="NBEY01000043">
    <property type="protein sequence ID" value="OQR25290.1"/>
    <property type="molecule type" value="Genomic_DNA"/>
</dbReference>
<feature type="transmembrane region" description="Helical" evidence="2">
    <location>
        <begin position="85"/>
        <end position="104"/>
    </location>
</feature>
<feature type="transmembrane region" description="Helical" evidence="2">
    <location>
        <begin position="57"/>
        <end position="73"/>
    </location>
</feature>
<comment type="caution">
    <text evidence="3">The sequence shown here is derived from an EMBL/GenBank/DDBJ whole genome shotgun (WGS) entry which is preliminary data.</text>
</comment>
<dbReference type="Pfam" id="PF05656">
    <property type="entry name" value="DUF805"/>
    <property type="match status" value="1"/>
</dbReference>
<gene>
    <name evidence="3" type="ORF">B6U37_05105</name>
</gene>
<feature type="compositionally biased region" description="Acidic residues" evidence="1">
    <location>
        <begin position="162"/>
        <end position="173"/>
    </location>
</feature>
<feature type="compositionally biased region" description="Basic and acidic residues" evidence="1">
    <location>
        <begin position="152"/>
        <end position="161"/>
    </location>
</feature>
<dbReference type="GO" id="GO:0005886">
    <property type="term" value="C:plasma membrane"/>
    <property type="evidence" value="ECO:0007669"/>
    <property type="project" value="TreeGrafter"/>
</dbReference>
<feature type="transmembrane region" description="Helical" evidence="2">
    <location>
        <begin position="30"/>
        <end position="51"/>
    </location>
</feature>
<organism evidence="3 4">
    <name type="scientific">Ligilactobacillus salivarius</name>
    <dbReference type="NCBI Taxonomy" id="1624"/>
    <lineage>
        <taxon>Bacteria</taxon>
        <taxon>Bacillati</taxon>
        <taxon>Bacillota</taxon>
        <taxon>Bacilli</taxon>
        <taxon>Lactobacillales</taxon>
        <taxon>Lactobacillaceae</taxon>
        <taxon>Ligilactobacillus</taxon>
    </lineage>
</organism>
<dbReference type="Proteomes" id="UP000192353">
    <property type="component" value="Unassembled WGS sequence"/>
</dbReference>